<organism evidence="4 5">
    <name type="scientific">Rugosimonospora africana</name>
    <dbReference type="NCBI Taxonomy" id="556532"/>
    <lineage>
        <taxon>Bacteria</taxon>
        <taxon>Bacillati</taxon>
        <taxon>Actinomycetota</taxon>
        <taxon>Actinomycetes</taxon>
        <taxon>Micromonosporales</taxon>
        <taxon>Micromonosporaceae</taxon>
        <taxon>Rugosimonospora</taxon>
    </lineage>
</organism>
<dbReference type="PANTHER" id="PTHR43072">
    <property type="entry name" value="N-ACETYLTRANSFERASE"/>
    <property type="match status" value="1"/>
</dbReference>
<sequence length="156" mass="16718">MAIRPFTVTDLASTLALDREAFAEQGYTSIVLRQARDVFDELFRVYEDGDGGIAGYAMGAIATDRATAWILALAVAKKHRGAGIGRALTVDLLSLLRARGVADVLLTVDPANTAAISLYQTTGFTVARTVDDYFGPGERRLVMVHHPEPVPQSGLA</sequence>
<dbReference type="CDD" id="cd04301">
    <property type="entry name" value="NAT_SF"/>
    <property type="match status" value="1"/>
</dbReference>
<dbReference type="GO" id="GO:0016747">
    <property type="term" value="F:acyltransferase activity, transferring groups other than amino-acyl groups"/>
    <property type="evidence" value="ECO:0007669"/>
    <property type="project" value="InterPro"/>
</dbReference>
<dbReference type="InterPro" id="IPR017255">
    <property type="entry name" value="AcTrfase_GNAT_prd"/>
</dbReference>
<dbReference type="InterPro" id="IPR000182">
    <property type="entry name" value="GNAT_dom"/>
</dbReference>
<dbReference type="Gene3D" id="3.40.630.30">
    <property type="match status" value="1"/>
</dbReference>
<feature type="domain" description="N-acetyltransferase" evidence="3">
    <location>
        <begin position="1"/>
        <end position="148"/>
    </location>
</feature>
<accession>A0A8J3R270</accession>
<evidence type="ECO:0000313" key="5">
    <source>
        <dbReference type="Proteomes" id="UP000642748"/>
    </source>
</evidence>
<dbReference type="RefSeq" id="WP_203922327.1">
    <property type="nucleotide sequence ID" value="NZ_BONZ01000073.1"/>
</dbReference>
<dbReference type="EMBL" id="BONZ01000073">
    <property type="protein sequence ID" value="GIH18831.1"/>
    <property type="molecule type" value="Genomic_DNA"/>
</dbReference>
<evidence type="ECO:0000256" key="2">
    <source>
        <dbReference type="ARBA" id="ARBA00023315"/>
    </source>
</evidence>
<evidence type="ECO:0000259" key="3">
    <source>
        <dbReference type="PROSITE" id="PS51186"/>
    </source>
</evidence>
<keyword evidence="5" id="KW-1185">Reference proteome</keyword>
<dbReference type="PIRSF" id="PIRSF037663">
    <property type="entry name" value="Acetyltransf_GNAT_prd"/>
    <property type="match status" value="1"/>
</dbReference>
<evidence type="ECO:0000313" key="4">
    <source>
        <dbReference type="EMBL" id="GIH18831.1"/>
    </source>
</evidence>
<evidence type="ECO:0000256" key="1">
    <source>
        <dbReference type="ARBA" id="ARBA00022679"/>
    </source>
</evidence>
<protein>
    <submittedName>
        <fullName evidence="4">N-acetyltransferase</fullName>
    </submittedName>
</protein>
<comment type="caution">
    <text evidence="4">The sequence shown here is derived from an EMBL/GenBank/DDBJ whole genome shotgun (WGS) entry which is preliminary data.</text>
</comment>
<dbReference type="PANTHER" id="PTHR43072:SF51">
    <property type="entry name" value="ABC SUPERFAMILY TRANSPORT PROTEIN"/>
    <property type="match status" value="1"/>
</dbReference>
<reference evidence="4" key="1">
    <citation type="submission" date="2021-01" db="EMBL/GenBank/DDBJ databases">
        <title>Whole genome shotgun sequence of Rugosimonospora africana NBRC 104875.</title>
        <authorList>
            <person name="Komaki H."/>
            <person name="Tamura T."/>
        </authorList>
    </citation>
    <scope>NUCLEOTIDE SEQUENCE</scope>
    <source>
        <strain evidence="4">NBRC 104875</strain>
    </source>
</reference>
<proteinExistence type="predicted"/>
<gene>
    <name evidence="4" type="ORF">Raf01_70030</name>
</gene>
<name>A0A8J3R270_9ACTN</name>
<keyword evidence="2" id="KW-0012">Acyltransferase</keyword>
<dbReference type="AlphaFoldDB" id="A0A8J3R270"/>
<dbReference type="InterPro" id="IPR016181">
    <property type="entry name" value="Acyl_CoA_acyltransferase"/>
</dbReference>
<dbReference type="SUPFAM" id="SSF55729">
    <property type="entry name" value="Acyl-CoA N-acyltransferases (Nat)"/>
    <property type="match status" value="1"/>
</dbReference>
<dbReference type="Proteomes" id="UP000642748">
    <property type="component" value="Unassembled WGS sequence"/>
</dbReference>
<dbReference type="PROSITE" id="PS51186">
    <property type="entry name" value="GNAT"/>
    <property type="match status" value="1"/>
</dbReference>
<dbReference type="Pfam" id="PF00583">
    <property type="entry name" value="Acetyltransf_1"/>
    <property type="match status" value="1"/>
</dbReference>
<keyword evidence="1" id="KW-0808">Transferase</keyword>